<dbReference type="EMBL" id="CP053069">
    <property type="protein sequence ID" value="QJR09191.1"/>
    <property type="molecule type" value="Genomic_DNA"/>
</dbReference>
<organism evidence="2 3">
    <name type="scientific">Usitatibacter rugosus</name>
    <dbReference type="NCBI Taxonomy" id="2732067"/>
    <lineage>
        <taxon>Bacteria</taxon>
        <taxon>Pseudomonadati</taxon>
        <taxon>Pseudomonadota</taxon>
        <taxon>Betaproteobacteria</taxon>
        <taxon>Nitrosomonadales</taxon>
        <taxon>Usitatibacteraceae</taxon>
        <taxon>Usitatibacter</taxon>
    </lineage>
</organism>
<keyword evidence="3" id="KW-1185">Reference proteome</keyword>
<reference evidence="2 3" key="1">
    <citation type="submission" date="2020-04" db="EMBL/GenBank/DDBJ databases">
        <title>Usitatibacter rugosus gen. nov., sp. nov. and Usitatibacter palustris sp. nov., novel members of Usitatibacteraceae fam. nov. within the order Nitrosomonadales isolated from soil.</title>
        <authorList>
            <person name="Huber K.J."/>
            <person name="Neumann-Schaal M."/>
            <person name="Geppert A."/>
            <person name="Luckner M."/>
            <person name="Wanner G."/>
            <person name="Overmann J."/>
        </authorList>
    </citation>
    <scope>NUCLEOTIDE SEQUENCE [LARGE SCALE GENOMIC DNA]</scope>
    <source>
        <strain evidence="2 3">0125_3</strain>
    </source>
</reference>
<evidence type="ECO:0000256" key="1">
    <source>
        <dbReference type="SAM" id="MobiDB-lite"/>
    </source>
</evidence>
<dbReference type="Proteomes" id="UP000501534">
    <property type="component" value="Chromosome"/>
</dbReference>
<accession>A0A6M4GPQ1</accession>
<sequence length="62" mass="6733">MLLPHERDETADRSRAGEPHPEMQQAEKDLAAGREDTDCRSQPPAQRGGSCDGGNAGRDTKE</sequence>
<name>A0A6M4GPQ1_9PROT</name>
<evidence type="ECO:0000313" key="3">
    <source>
        <dbReference type="Proteomes" id="UP000501534"/>
    </source>
</evidence>
<protein>
    <submittedName>
        <fullName evidence="2">Uncharacterized protein</fullName>
    </submittedName>
</protein>
<feature type="region of interest" description="Disordered" evidence="1">
    <location>
        <begin position="1"/>
        <end position="62"/>
    </location>
</feature>
<dbReference type="RefSeq" id="WP_171088882.1">
    <property type="nucleotide sequence ID" value="NZ_CP053069.1"/>
</dbReference>
<gene>
    <name evidence="2" type="ORF">DSM104443_00227</name>
</gene>
<proteinExistence type="predicted"/>
<feature type="compositionally biased region" description="Basic and acidic residues" evidence="1">
    <location>
        <begin position="1"/>
        <end position="39"/>
    </location>
</feature>
<dbReference type="AlphaFoldDB" id="A0A6M4GPQ1"/>
<dbReference type="KEGG" id="uru:DSM104443_00227"/>
<evidence type="ECO:0000313" key="2">
    <source>
        <dbReference type="EMBL" id="QJR09191.1"/>
    </source>
</evidence>